<keyword evidence="6" id="KW-1185">Reference proteome</keyword>
<evidence type="ECO:0000256" key="1">
    <source>
        <dbReference type="SAM" id="Coils"/>
    </source>
</evidence>
<feature type="transmembrane region" description="Helical" evidence="3">
    <location>
        <begin position="505"/>
        <end position="529"/>
    </location>
</feature>
<keyword evidence="3" id="KW-1133">Transmembrane helix</keyword>
<organism evidence="5 6">
    <name type="scientific">Vitrella brassicaformis (strain CCMP3155)</name>
    <dbReference type="NCBI Taxonomy" id="1169540"/>
    <lineage>
        <taxon>Eukaryota</taxon>
        <taxon>Sar</taxon>
        <taxon>Alveolata</taxon>
        <taxon>Colpodellida</taxon>
        <taxon>Vitrellaceae</taxon>
        <taxon>Vitrella</taxon>
    </lineage>
</organism>
<dbReference type="Pfam" id="PF01590">
    <property type="entry name" value="GAF"/>
    <property type="match status" value="1"/>
</dbReference>
<protein>
    <recommendedName>
        <fullName evidence="4">GAF domain-containing protein</fullName>
    </recommendedName>
</protein>
<keyword evidence="1" id="KW-0175">Coiled coil</keyword>
<feature type="transmembrane region" description="Helical" evidence="3">
    <location>
        <begin position="358"/>
        <end position="384"/>
    </location>
</feature>
<gene>
    <name evidence="5" type="ORF">Vbra_13319</name>
</gene>
<dbReference type="Gene3D" id="3.30.450.40">
    <property type="match status" value="1"/>
</dbReference>
<dbReference type="PANTHER" id="PTHR43102:SF2">
    <property type="entry name" value="GAF DOMAIN-CONTAINING PROTEIN"/>
    <property type="match status" value="1"/>
</dbReference>
<feature type="compositionally biased region" description="Pro residues" evidence="2">
    <location>
        <begin position="1"/>
        <end position="12"/>
    </location>
</feature>
<sequence>MLPSVFLPPLPGSVPASQGEDEEGQEEHPRRASDEGPVLPLPSSSHTNNHTQMTVDTVHTTGGQYRRSSAPALFYERQKWDADSPKSLMELTKEEQEQLLKYGYPTDKYEPDNEQDRLACTMTYGILDSPPEECFVKICEIACKLLKVPNASINIIMKDTQVFFTGNIPGGEERIIPRGESVCTHTINYREPLLLYDLPSDERFKHRAYVSGDHQPHMKVYLGAPITTSEHHNIGAFCAYDIKPRPDLEQNEDIKTLMEYFAIMVRDQLELRRLAHAHLAALQQKGELLEKHQMVVEVLEQGVESVLSPSALLIQRLKNEATRQYSFLALDAVRFVLAVVSFALLLDSAIDEGGRWDYTLAATLYGIIFVGVSFGVCKSVLARLRLLKEIKRQRTHGSRSFFWRTLRLGSRLALGSQSWGHDEEQPQVPEAEARKVDTKDIDTLEEKLETCERQLLEAKAMVWTALLEDMPSVFVLFWIIDWFIISKKDSEEVFSRGLMLHLGAAPLLLALLCSALAFGFKMLLALRYFELKNEKEELRHELFSDYDPSKLQLSEIRMRKEGEAKKTA</sequence>
<dbReference type="InterPro" id="IPR029016">
    <property type="entry name" value="GAF-like_dom_sf"/>
</dbReference>
<dbReference type="EMBL" id="CDMY01000311">
    <property type="protein sequence ID" value="CEM01853.1"/>
    <property type="molecule type" value="Genomic_DNA"/>
</dbReference>
<feature type="transmembrane region" description="Helical" evidence="3">
    <location>
        <begin position="462"/>
        <end position="485"/>
    </location>
</feature>
<dbReference type="VEuPathDB" id="CryptoDB:Vbra_13319"/>
<feature type="region of interest" description="Disordered" evidence="2">
    <location>
        <begin position="1"/>
        <end position="51"/>
    </location>
</feature>
<dbReference type="InParanoid" id="A0A0G4ETC0"/>
<reference evidence="5 6" key="1">
    <citation type="submission" date="2014-11" db="EMBL/GenBank/DDBJ databases">
        <authorList>
            <person name="Zhu J."/>
            <person name="Qi W."/>
            <person name="Song R."/>
        </authorList>
    </citation>
    <scope>NUCLEOTIDE SEQUENCE [LARGE SCALE GENOMIC DNA]</scope>
</reference>
<feature type="domain" description="GAF" evidence="4">
    <location>
        <begin position="131"/>
        <end position="264"/>
    </location>
</feature>
<dbReference type="PANTHER" id="PTHR43102">
    <property type="entry name" value="SLR1143 PROTEIN"/>
    <property type="match status" value="1"/>
</dbReference>
<dbReference type="OrthoDB" id="303614at2759"/>
<dbReference type="Proteomes" id="UP000041254">
    <property type="component" value="Unassembled WGS sequence"/>
</dbReference>
<evidence type="ECO:0000313" key="6">
    <source>
        <dbReference type="Proteomes" id="UP000041254"/>
    </source>
</evidence>
<keyword evidence="3" id="KW-0812">Transmembrane</keyword>
<keyword evidence="3" id="KW-0472">Membrane</keyword>
<proteinExistence type="predicted"/>
<dbReference type="SUPFAM" id="SSF55781">
    <property type="entry name" value="GAF domain-like"/>
    <property type="match status" value="1"/>
</dbReference>
<dbReference type="InterPro" id="IPR003018">
    <property type="entry name" value="GAF"/>
</dbReference>
<evidence type="ECO:0000256" key="2">
    <source>
        <dbReference type="SAM" id="MobiDB-lite"/>
    </source>
</evidence>
<name>A0A0G4ETC0_VITBC</name>
<feature type="coiled-coil region" evidence="1">
    <location>
        <begin position="434"/>
        <end position="461"/>
    </location>
</feature>
<evidence type="ECO:0000313" key="5">
    <source>
        <dbReference type="EMBL" id="CEM01853.1"/>
    </source>
</evidence>
<accession>A0A0G4ETC0</accession>
<dbReference type="STRING" id="1169540.A0A0G4ETC0"/>
<feature type="compositionally biased region" description="Polar residues" evidence="2">
    <location>
        <begin position="42"/>
        <end position="51"/>
    </location>
</feature>
<evidence type="ECO:0000259" key="4">
    <source>
        <dbReference type="Pfam" id="PF01590"/>
    </source>
</evidence>
<dbReference type="AlphaFoldDB" id="A0A0G4ETC0"/>
<evidence type="ECO:0000256" key="3">
    <source>
        <dbReference type="SAM" id="Phobius"/>
    </source>
</evidence>